<dbReference type="GO" id="GO:0008422">
    <property type="term" value="F:beta-glucosidase activity"/>
    <property type="evidence" value="ECO:0007669"/>
    <property type="project" value="UniProtKB-EC"/>
</dbReference>
<evidence type="ECO:0000313" key="14">
    <source>
        <dbReference type="EMBL" id="CEP21069.1"/>
    </source>
</evidence>
<evidence type="ECO:0000256" key="6">
    <source>
        <dbReference type="ARBA" id="ARBA00023001"/>
    </source>
</evidence>
<sequence>MKSKLVKIGTFMMLVLYSAQYVQSLETREFEKKPLYVNPDPIDDDTNTDRDVDDIDFYSLPYYPSRLFIPSTLTDYILLTLTAAGGRLQKVWQAAYAKARDVVSEMTILEKVNLTTGTGWGSGPCVGNTGSVPRLNIPSLCLQDGPNGIRFTDFITNFPSGLATGSTFNKHLMYTRGRAIGLEAKLKGVDILLGPTIGPIGYKAQGGRNWESFGFDPYLQGIAGACTVQGIQSQGVVAAARQFIGNEQERFRQVNEWTGGDWDRLSESINSVIKDRVMHEIYLWPWADVVHAGVGGVMCSYNRVNGTYACENSYLLNYLLKEELGFQGFVVSDWGAQHTGVDSALSGLDMTMPGEIFGDWCSGKSYWGPLLTRAVYNETIPQSRLNDMVSRILASFFSIDSKLPNSDYEEDLPNFSSWTFHTYDQEFPFQSYGPIKQTNYHVDLRDDSTEWTALEVAREAIVLLKNDGHNLPISEKDGIRRLLIAGAAAGPDSKGFNSKDQKSVGGALFQGWGSASVNAPYGITPYEAIVQKARERDMVIDFTSDQYDLDHVDDIAEYADMAVVFAVASSGEGYIEVDGNFGDRKNLSLWQNSEELIDHIASRCHKTVVVITATGPVDLEPFIDNENVVAVLLSAPLGQYFGKAIAEVLFGEVNPSGRLPFTIARKWDQYVPIIDKIPIKGKPTDDLNRLLDYRFFDENGIRPRFEFGYGLSYTKFSLSDLSIKEILPPTTDLPYPPPYLDEYVFAEEKLRDVEDALFPFKEFSPVPGFVYPYLFNEKIYSVDEYEYPEGYTEEECYQEPISGGGLGGNDALWNTLYSVHAEVTNIGDVEGAYVGELYIDYPSGYDGIKTPRQLRGFDKVHLKPGESGKLEFEILRRDISVWDTEDQSWVIIPGTYKLYVGSSSRRLELAGEVEIL</sequence>
<keyword evidence="10 11" id="KW-0624">Polysaccharide degradation</keyword>
<gene>
    <name evidence="14" type="primary">BGL4</name>
    <name evidence="14" type="ORF">BN1211_1087</name>
</gene>
<dbReference type="PROSITE" id="PS00775">
    <property type="entry name" value="GLYCOSYL_HYDROL_F3"/>
    <property type="match status" value="1"/>
</dbReference>
<comment type="similarity">
    <text evidence="3 11">Belongs to the glycosyl hydrolase 3 family.</text>
</comment>
<dbReference type="Gene3D" id="2.60.40.10">
    <property type="entry name" value="Immunoglobulins"/>
    <property type="match status" value="1"/>
</dbReference>
<evidence type="ECO:0000256" key="7">
    <source>
        <dbReference type="ARBA" id="ARBA00023180"/>
    </source>
</evidence>
<dbReference type="FunFam" id="3.20.20.300:FF:000002">
    <property type="entry name" value="Probable beta-glucosidase"/>
    <property type="match status" value="1"/>
</dbReference>
<evidence type="ECO:0000256" key="12">
    <source>
        <dbReference type="SAM" id="SignalP"/>
    </source>
</evidence>
<reference evidence="15" key="1">
    <citation type="journal article" date="2015" name="J. Biotechnol.">
        <title>The structure of the Cyberlindnera jadinii genome and its relation to Candida utilis analyzed by the occurrence of single nucleotide polymorphisms.</title>
        <authorList>
            <person name="Rupp O."/>
            <person name="Brinkrolf K."/>
            <person name="Buerth C."/>
            <person name="Kunigo M."/>
            <person name="Schneider J."/>
            <person name="Jaenicke S."/>
            <person name="Goesmann A."/>
            <person name="Puehler A."/>
            <person name="Jaeger K.-E."/>
            <person name="Ernst J.F."/>
        </authorList>
    </citation>
    <scope>NUCLEOTIDE SEQUENCE [LARGE SCALE GENOMIC DNA]</scope>
    <source>
        <strain evidence="15">ATCC 18201 / CBS 1600 / BCRC 20928 / JCM 3617 / NBRC 0987 / NRRL Y-1542</strain>
    </source>
</reference>
<dbReference type="InterPro" id="IPR002772">
    <property type="entry name" value="Glyco_hydro_3_C"/>
</dbReference>
<name>A0A0H5CAW9_CYBJN</name>
<comment type="catalytic activity">
    <reaction evidence="1 11">
        <text>Hydrolysis of terminal, non-reducing beta-D-glucosyl residues with release of beta-D-glucose.</text>
        <dbReference type="EC" id="3.2.1.21"/>
    </reaction>
</comment>
<dbReference type="PANTHER" id="PTHR42715:SF2">
    <property type="entry name" value="BETA-GLUCOSIDASE F-RELATED"/>
    <property type="match status" value="1"/>
</dbReference>
<keyword evidence="8 11" id="KW-0119">Carbohydrate metabolism</keyword>
<evidence type="ECO:0000256" key="2">
    <source>
        <dbReference type="ARBA" id="ARBA00004987"/>
    </source>
</evidence>
<organism evidence="14 15">
    <name type="scientific">Cyberlindnera jadinii (strain ATCC 18201 / CBS 1600 / BCRC 20928 / JCM 3617 / NBRC 0987 / NRRL Y-1542)</name>
    <name type="common">Torula yeast</name>
    <name type="synonym">Candida utilis</name>
    <dbReference type="NCBI Taxonomy" id="983966"/>
    <lineage>
        <taxon>Eukaryota</taxon>
        <taxon>Fungi</taxon>
        <taxon>Dikarya</taxon>
        <taxon>Ascomycota</taxon>
        <taxon>Saccharomycotina</taxon>
        <taxon>Saccharomycetes</taxon>
        <taxon>Phaffomycetales</taxon>
        <taxon>Phaffomycetaceae</taxon>
        <taxon>Cyberlindnera</taxon>
    </lineage>
</organism>
<accession>A0A0H5CAW9</accession>
<dbReference type="InterPro" id="IPR017853">
    <property type="entry name" value="GH"/>
</dbReference>
<dbReference type="Pfam" id="PF00933">
    <property type="entry name" value="Glyco_hydro_3"/>
    <property type="match status" value="1"/>
</dbReference>
<evidence type="ECO:0000256" key="11">
    <source>
        <dbReference type="RuleBase" id="RU361161"/>
    </source>
</evidence>
<dbReference type="InterPro" id="IPR036962">
    <property type="entry name" value="Glyco_hydro_3_N_sf"/>
</dbReference>
<dbReference type="PRINTS" id="PR00133">
    <property type="entry name" value="GLHYDRLASE3"/>
</dbReference>
<dbReference type="InterPro" id="IPR013783">
    <property type="entry name" value="Ig-like_fold"/>
</dbReference>
<dbReference type="EC" id="3.2.1.21" evidence="4 11"/>
<dbReference type="AlphaFoldDB" id="A0A0H5CAW9"/>
<dbReference type="InterPro" id="IPR036881">
    <property type="entry name" value="Glyco_hydro_3_C_sf"/>
</dbReference>
<feature type="domain" description="Fibronectin type III-like" evidence="13">
    <location>
        <begin position="833"/>
        <end position="904"/>
    </location>
</feature>
<keyword evidence="5 11" id="KW-0378">Hydrolase</keyword>
<dbReference type="GO" id="GO:0030245">
    <property type="term" value="P:cellulose catabolic process"/>
    <property type="evidence" value="ECO:0007669"/>
    <property type="project" value="UniProtKB-UniPathway"/>
</dbReference>
<dbReference type="Pfam" id="PF14310">
    <property type="entry name" value="Fn3-like"/>
    <property type="match status" value="1"/>
</dbReference>
<keyword evidence="7" id="KW-0325">Glycoprotein</keyword>
<dbReference type="Gene3D" id="3.40.50.1700">
    <property type="entry name" value="Glycoside hydrolase family 3 C-terminal domain"/>
    <property type="match status" value="1"/>
</dbReference>
<comment type="pathway">
    <text evidence="2 11">Glycan metabolism; cellulose degradation.</text>
</comment>
<evidence type="ECO:0000256" key="3">
    <source>
        <dbReference type="ARBA" id="ARBA00005336"/>
    </source>
</evidence>
<dbReference type="InterPro" id="IPR050288">
    <property type="entry name" value="Cellulose_deg_GH3"/>
</dbReference>
<feature type="signal peptide" evidence="12">
    <location>
        <begin position="1"/>
        <end position="24"/>
    </location>
</feature>
<evidence type="ECO:0000256" key="1">
    <source>
        <dbReference type="ARBA" id="ARBA00000448"/>
    </source>
</evidence>
<dbReference type="InterPro" id="IPR001764">
    <property type="entry name" value="Glyco_hydro_3_N"/>
</dbReference>
<evidence type="ECO:0000256" key="10">
    <source>
        <dbReference type="ARBA" id="ARBA00023326"/>
    </source>
</evidence>
<dbReference type="SMART" id="SM01217">
    <property type="entry name" value="Fn3_like"/>
    <property type="match status" value="1"/>
</dbReference>
<keyword evidence="9 11" id="KW-0326">Glycosidase</keyword>
<evidence type="ECO:0000256" key="4">
    <source>
        <dbReference type="ARBA" id="ARBA00012744"/>
    </source>
</evidence>
<evidence type="ECO:0000313" key="15">
    <source>
        <dbReference type="Proteomes" id="UP000038830"/>
    </source>
</evidence>
<protein>
    <recommendedName>
        <fullName evidence="4 11">beta-glucosidase</fullName>
        <ecNumber evidence="4 11">3.2.1.21</ecNumber>
    </recommendedName>
</protein>
<dbReference type="UniPathway" id="UPA00696"/>
<dbReference type="InterPro" id="IPR019800">
    <property type="entry name" value="Glyco_hydro_3_AS"/>
</dbReference>
<dbReference type="SUPFAM" id="SSF52279">
    <property type="entry name" value="Beta-D-glucan exohydrolase, C-terminal domain"/>
    <property type="match status" value="1"/>
</dbReference>
<dbReference type="SUPFAM" id="SSF51445">
    <property type="entry name" value="(Trans)glycosidases"/>
    <property type="match status" value="1"/>
</dbReference>
<evidence type="ECO:0000259" key="13">
    <source>
        <dbReference type="SMART" id="SM01217"/>
    </source>
</evidence>
<dbReference type="Proteomes" id="UP000038830">
    <property type="component" value="Unassembled WGS sequence"/>
</dbReference>
<dbReference type="Gene3D" id="3.20.20.300">
    <property type="entry name" value="Glycoside hydrolase, family 3, N-terminal domain"/>
    <property type="match status" value="1"/>
</dbReference>
<keyword evidence="12" id="KW-0732">Signal</keyword>
<evidence type="ECO:0000256" key="9">
    <source>
        <dbReference type="ARBA" id="ARBA00023295"/>
    </source>
</evidence>
<feature type="chain" id="PRO_5005216654" description="beta-glucosidase" evidence="12">
    <location>
        <begin position="25"/>
        <end position="916"/>
    </location>
</feature>
<proteinExistence type="inferred from homology"/>
<evidence type="ECO:0000256" key="8">
    <source>
        <dbReference type="ARBA" id="ARBA00023277"/>
    </source>
</evidence>
<dbReference type="InterPro" id="IPR026891">
    <property type="entry name" value="Fn3-like"/>
</dbReference>
<dbReference type="Pfam" id="PF01915">
    <property type="entry name" value="Glyco_hydro_3_C"/>
    <property type="match status" value="1"/>
</dbReference>
<dbReference type="EMBL" id="CDQK01000001">
    <property type="protein sequence ID" value="CEP21069.1"/>
    <property type="molecule type" value="Genomic_DNA"/>
</dbReference>
<evidence type="ECO:0000256" key="5">
    <source>
        <dbReference type="ARBA" id="ARBA00022801"/>
    </source>
</evidence>
<keyword evidence="6" id="KW-0136">Cellulose degradation</keyword>
<dbReference type="PANTHER" id="PTHR42715">
    <property type="entry name" value="BETA-GLUCOSIDASE"/>
    <property type="match status" value="1"/>
</dbReference>